<dbReference type="CDD" id="cd00081">
    <property type="entry name" value="Hint"/>
    <property type="match status" value="1"/>
</dbReference>
<dbReference type="SUPFAM" id="SSF51294">
    <property type="entry name" value="Hedgehog/intein (Hint) domain"/>
    <property type="match status" value="1"/>
</dbReference>
<proteinExistence type="predicted"/>
<sequence>MSRQFGLRHFDRGQGAAEYLGVIAVVVAIVGALLMTTVGDTIAQGISTQVCKVTGGEDCGKSGDPQADGSNGGGDGQDGGGDGSGGDSADNAGADPNLSPEERAYNRAKSELDKALKEYDVTKADLKKAANELIKIAGEESGLTDALKCITEGDGSACTETVINALLMAVGGMPLKLAKKYLLNPKKGWNVGKSIVKNGYKIGKSLKGLYDQSKKIKKLKEKTARLKEKADAARKKRKNGKPTACPVKHSFLPGTPVLLADGSRRPIQDLRAGEKVWATDPATGLTAPRPVTRTITTHDDKDFTVLTVATPTGPARVTTTDTHPFWQPGQDRWTDAGDLTPGDHLRTRTGNTLTITGIHRYTQRQTTHDLTIADTPTYYIGIGNRNALVHNNDDC</sequence>
<keyword evidence="1" id="KW-0175">Coiled coil</keyword>
<keyword evidence="3" id="KW-0472">Membrane</keyword>
<dbReference type="InterPro" id="IPR036844">
    <property type="entry name" value="Hint_dom_sf"/>
</dbReference>
<comment type="caution">
    <text evidence="5">The sequence shown here is derived from an EMBL/GenBank/DDBJ whole genome shotgun (WGS) entry which is preliminary data.</text>
</comment>
<name>A0A6G4UF62_9ACTN</name>
<accession>A0A6G4UF62</accession>
<organism evidence="5 6">
    <name type="scientific">Streptomyces coryli</name>
    <dbReference type="NCBI Taxonomy" id="1128680"/>
    <lineage>
        <taxon>Bacteria</taxon>
        <taxon>Bacillati</taxon>
        <taxon>Actinomycetota</taxon>
        <taxon>Actinomycetes</taxon>
        <taxon>Kitasatosporales</taxon>
        <taxon>Streptomycetaceae</taxon>
        <taxon>Streptomyces</taxon>
    </lineage>
</organism>
<keyword evidence="6" id="KW-1185">Reference proteome</keyword>
<dbReference type="Gene3D" id="2.170.16.10">
    <property type="entry name" value="Hedgehog/Intein (Hint) domain"/>
    <property type="match status" value="1"/>
</dbReference>
<feature type="compositionally biased region" description="Gly residues" evidence="2">
    <location>
        <begin position="70"/>
        <end position="86"/>
    </location>
</feature>
<evidence type="ECO:0000256" key="2">
    <source>
        <dbReference type="SAM" id="MobiDB-lite"/>
    </source>
</evidence>
<dbReference type="Proteomes" id="UP000481583">
    <property type="component" value="Unassembled WGS sequence"/>
</dbReference>
<keyword evidence="3" id="KW-0812">Transmembrane</keyword>
<protein>
    <recommendedName>
        <fullName evidence="4">Hint domain-containing protein</fullName>
    </recommendedName>
</protein>
<feature type="transmembrane region" description="Helical" evidence="3">
    <location>
        <begin position="20"/>
        <end position="39"/>
    </location>
</feature>
<evidence type="ECO:0000313" key="6">
    <source>
        <dbReference type="Proteomes" id="UP000481583"/>
    </source>
</evidence>
<evidence type="ECO:0000256" key="1">
    <source>
        <dbReference type="SAM" id="Coils"/>
    </source>
</evidence>
<dbReference type="EMBL" id="JAAKZV010000542">
    <property type="protein sequence ID" value="NGN70452.1"/>
    <property type="molecule type" value="Genomic_DNA"/>
</dbReference>
<feature type="region of interest" description="Disordered" evidence="2">
    <location>
        <begin position="226"/>
        <end position="247"/>
    </location>
</feature>
<reference evidence="5 6" key="1">
    <citation type="submission" date="2020-02" db="EMBL/GenBank/DDBJ databases">
        <title>Whole-genome analyses of novel actinobacteria.</title>
        <authorList>
            <person name="Sahin N."/>
        </authorList>
    </citation>
    <scope>NUCLEOTIDE SEQUENCE [LARGE SCALE GENOMIC DNA]</scope>
    <source>
        <strain evidence="5 6">A7024</strain>
    </source>
</reference>
<evidence type="ECO:0000256" key="3">
    <source>
        <dbReference type="SAM" id="Phobius"/>
    </source>
</evidence>
<evidence type="ECO:0000259" key="4">
    <source>
        <dbReference type="SMART" id="SM00306"/>
    </source>
</evidence>
<dbReference type="InterPro" id="IPR003587">
    <property type="entry name" value="Hint_dom_N"/>
</dbReference>
<feature type="coiled-coil region" evidence="1">
    <location>
        <begin position="105"/>
        <end position="132"/>
    </location>
</feature>
<gene>
    <name evidence="5" type="ORF">G5C51_42060</name>
</gene>
<dbReference type="RefSeq" id="WP_338118516.1">
    <property type="nucleotide sequence ID" value="NZ_JAAKZV010000542.1"/>
</dbReference>
<evidence type="ECO:0000313" key="5">
    <source>
        <dbReference type="EMBL" id="NGN70452.1"/>
    </source>
</evidence>
<feature type="non-terminal residue" evidence="5">
    <location>
        <position position="395"/>
    </location>
</feature>
<feature type="region of interest" description="Disordered" evidence="2">
    <location>
        <begin position="61"/>
        <end position="101"/>
    </location>
</feature>
<keyword evidence="3" id="KW-1133">Transmembrane helix</keyword>
<dbReference type="AlphaFoldDB" id="A0A6G4UF62"/>
<dbReference type="Pfam" id="PF07591">
    <property type="entry name" value="PT-HINT"/>
    <property type="match status" value="1"/>
</dbReference>
<feature type="region of interest" description="Disordered" evidence="2">
    <location>
        <begin position="314"/>
        <end position="348"/>
    </location>
</feature>
<feature type="domain" description="Hint" evidence="4">
    <location>
        <begin position="248"/>
        <end position="349"/>
    </location>
</feature>
<dbReference type="SMART" id="SM00306">
    <property type="entry name" value="HintN"/>
    <property type="match status" value="1"/>
</dbReference>